<keyword evidence="6 9" id="KW-0067">ATP-binding</keyword>
<comment type="catalytic activity">
    <reaction evidence="7">
        <text>L-threonyl-[protein] + ATP = O-phospho-L-threonyl-[protein] + ADP + H(+)</text>
        <dbReference type="Rhea" id="RHEA:46608"/>
        <dbReference type="Rhea" id="RHEA-COMP:11060"/>
        <dbReference type="Rhea" id="RHEA-COMP:11605"/>
        <dbReference type="ChEBI" id="CHEBI:15378"/>
        <dbReference type="ChEBI" id="CHEBI:30013"/>
        <dbReference type="ChEBI" id="CHEBI:30616"/>
        <dbReference type="ChEBI" id="CHEBI:61977"/>
        <dbReference type="ChEBI" id="CHEBI:456216"/>
        <dbReference type="EC" id="2.7.11.1"/>
    </reaction>
</comment>
<dbReference type="PROSITE" id="PS00107">
    <property type="entry name" value="PROTEIN_KINASE_ATP"/>
    <property type="match status" value="1"/>
</dbReference>
<name>A0A9W7W1X0_9PEZI</name>
<dbReference type="Gene3D" id="1.10.510.10">
    <property type="entry name" value="Transferase(Phosphotransferase) domain 1"/>
    <property type="match status" value="1"/>
</dbReference>
<gene>
    <name evidence="11" type="ORF">Tdes44962_MAKER02929</name>
</gene>
<dbReference type="Proteomes" id="UP001138500">
    <property type="component" value="Unassembled WGS sequence"/>
</dbReference>
<dbReference type="EC" id="2.7.11.1" evidence="1"/>
<evidence type="ECO:0000256" key="7">
    <source>
        <dbReference type="ARBA" id="ARBA00047899"/>
    </source>
</evidence>
<dbReference type="PANTHER" id="PTHR47634:SF9">
    <property type="entry name" value="PROTEIN KINASE DOMAIN-CONTAINING PROTEIN-RELATED"/>
    <property type="match status" value="1"/>
</dbReference>
<dbReference type="GO" id="GO:0004674">
    <property type="term" value="F:protein serine/threonine kinase activity"/>
    <property type="evidence" value="ECO:0007669"/>
    <property type="project" value="UniProtKB-KW"/>
</dbReference>
<dbReference type="PROSITE" id="PS50011">
    <property type="entry name" value="PROTEIN_KINASE_DOM"/>
    <property type="match status" value="1"/>
</dbReference>
<dbReference type="AlphaFoldDB" id="A0A9W7W1X0"/>
<dbReference type="SUPFAM" id="SSF56112">
    <property type="entry name" value="Protein kinase-like (PK-like)"/>
    <property type="match status" value="1"/>
</dbReference>
<sequence length="507" mass="56350">MAMCTSGVCTYSSTIRLAVRWEVVSETVDVGRFPKIFTYAHNLGRSCYSTLRNNVLPSAETSTPSIHLHSERRMPRWLKWPLSIISRVKNAPKQLLKGTRNVGSNVETTIASTDRASCYYTARTQERFKDGRYEAIRRLGTGQYSHVWLATDLHHNSRVALKLLTSDCYGTSHDIFEIGILESITKQQASGAESSHVISLLDTFRLEGPSGEHKCIVMPVMGASLGQQANRFADRRIPVKIMKEITKQILRGLAFLHETCKTYNPQISASRYGKAISSASPTPSSICRYILTTNAGMACGESGERVTPTVSQAEPGRVKIIDLGVGEALQPASNPWPCSDNCTASWVDRHLSDRIQPEQLRAPEVIIGAPWGPPVDIWSLGCLTIEFIKGHVAFFGEASPKGTWSSEDDHLAQYMEVLGPMPPQLLERGSKTRSYFDEKGNLLRIPNLKPHPLAQYVDGTGFPFERPKDMAQEEVPVFVAFLRAALALDQQHRATAADLLRHKWLSM</sequence>
<proteinExistence type="predicted"/>
<evidence type="ECO:0000313" key="11">
    <source>
        <dbReference type="EMBL" id="KAH9827303.1"/>
    </source>
</evidence>
<dbReference type="PANTHER" id="PTHR47634">
    <property type="entry name" value="PROTEIN KINASE DOMAIN-CONTAINING PROTEIN-RELATED"/>
    <property type="match status" value="1"/>
</dbReference>
<dbReference type="GO" id="GO:0005634">
    <property type="term" value="C:nucleus"/>
    <property type="evidence" value="ECO:0007669"/>
    <property type="project" value="TreeGrafter"/>
</dbReference>
<evidence type="ECO:0000256" key="5">
    <source>
        <dbReference type="ARBA" id="ARBA00022777"/>
    </source>
</evidence>
<dbReference type="SMART" id="SM00220">
    <property type="entry name" value="S_TKc"/>
    <property type="match status" value="1"/>
</dbReference>
<dbReference type="InterPro" id="IPR000719">
    <property type="entry name" value="Prot_kinase_dom"/>
</dbReference>
<protein>
    <recommendedName>
        <fullName evidence="1">non-specific serine/threonine protein kinase</fullName>
        <ecNumber evidence="1">2.7.11.1</ecNumber>
    </recommendedName>
</protein>
<organism evidence="11 12">
    <name type="scientific">Teratosphaeria destructans</name>
    <dbReference type="NCBI Taxonomy" id="418781"/>
    <lineage>
        <taxon>Eukaryota</taxon>
        <taxon>Fungi</taxon>
        <taxon>Dikarya</taxon>
        <taxon>Ascomycota</taxon>
        <taxon>Pezizomycotina</taxon>
        <taxon>Dothideomycetes</taxon>
        <taxon>Dothideomycetidae</taxon>
        <taxon>Mycosphaerellales</taxon>
        <taxon>Teratosphaeriaceae</taxon>
        <taxon>Teratosphaeria</taxon>
    </lineage>
</organism>
<dbReference type="GO" id="GO:0000245">
    <property type="term" value="P:spliceosomal complex assembly"/>
    <property type="evidence" value="ECO:0007669"/>
    <property type="project" value="TreeGrafter"/>
</dbReference>
<dbReference type="GO" id="GO:0005524">
    <property type="term" value="F:ATP binding"/>
    <property type="evidence" value="ECO:0007669"/>
    <property type="project" value="UniProtKB-UniRule"/>
</dbReference>
<evidence type="ECO:0000259" key="10">
    <source>
        <dbReference type="PROSITE" id="PS50011"/>
    </source>
</evidence>
<evidence type="ECO:0000256" key="3">
    <source>
        <dbReference type="ARBA" id="ARBA00022679"/>
    </source>
</evidence>
<dbReference type="OrthoDB" id="5979581at2759"/>
<dbReference type="InterPro" id="IPR011009">
    <property type="entry name" value="Kinase-like_dom_sf"/>
</dbReference>
<evidence type="ECO:0000256" key="6">
    <source>
        <dbReference type="ARBA" id="ARBA00022840"/>
    </source>
</evidence>
<dbReference type="GO" id="GO:0005737">
    <property type="term" value="C:cytoplasm"/>
    <property type="evidence" value="ECO:0007669"/>
    <property type="project" value="TreeGrafter"/>
</dbReference>
<accession>A0A9W7W1X0</accession>
<dbReference type="Gene3D" id="3.30.200.20">
    <property type="entry name" value="Phosphorylase Kinase, domain 1"/>
    <property type="match status" value="1"/>
</dbReference>
<comment type="catalytic activity">
    <reaction evidence="8">
        <text>L-seryl-[protein] + ATP = O-phospho-L-seryl-[protein] + ADP + H(+)</text>
        <dbReference type="Rhea" id="RHEA:17989"/>
        <dbReference type="Rhea" id="RHEA-COMP:9863"/>
        <dbReference type="Rhea" id="RHEA-COMP:11604"/>
        <dbReference type="ChEBI" id="CHEBI:15378"/>
        <dbReference type="ChEBI" id="CHEBI:29999"/>
        <dbReference type="ChEBI" id="CHEBI:30616"/>
        <dbReference type="ChEBI" id="CHEBI:83421"/>
        <dbReference type="ChEBI" id="CHEBI:456216"/>
        <dbReference type="EC" id="2.7.11.1"/>
    </reaction>
</comment>
<evidence type="ECO:0000256" key="4">
    <source>
        <dbReference type="ARBA" id="ARBA00022741"/>
    </source>
</evidence>
<evidence type="ECO:0000256" key="9">
    <source>
        <dbReference type="PROSITE-ProRule" id="PRU10141"/>
    </source>
</evidence>
<dbReference type="InterPro" id="IPR017441">
    <property type="entry name" value="Protein_kinase_ATP_BS"/>
</dbReference>
<evidence type="ECO:0000256" key="8">
    <source>
        <dbReference type="ARBA" id="ARBA00048679"/>
    </source>
</evidence>
<evidence type="ECO:0000256" key="2">
    <source>
        <dbReference type="ARBA" id="ARBA00022527"/>
    </source>
</evidence>
<feature type="domain" description="Protein kinase" evidence="10">
    <location>
        <begin position="133"/>
        <end position="505"/>
    </location>
</feature>
<feature type="binding site" evidence="9">
    <location>
        <position position="162"/>
    </location>
    <ligand>
        <name>ATP</name>
        <dbReference type="ChEBI" id="CHEBI:30616"/>
    </ligand>
</feature>
<dbReference type="InterPro" id="IPR051334">
    <property type="entry name" value="SRPK"/>
</dbReference>
<reference evidence="11 12" key="1">
    <citation type="journal article" date="2018" name="IMA Fungus">
        <title>IMA Genome-F 10: Nine draft genome sequences of Claviceps purpurea s.lat., including C. arundinis, C. humidiphila, and C. cf. spartinae, pseudomolecules for the pitch canker pathogen Fusarium circinatum, draft genome of Davidsoniella eucalypti, Grosmannia galeiformis, Quambalaria eucalypti, and Teratosphaeria destructans.</title>
        <authorList>
            <person name="Wingfield B.D."/>
            <person name="Liu M."/>
            <person name="Nguyen H.D."/>
            <person name="Lane F.A."/>
            <person name="Morgan S.W."/>
            <person name="De Vos L."/>
            <person name="Wilken P.M."/>
            <person name="Duong T.A."/>
            <person name="Aylward J."/>
            <person name="Coetzee M.P."/>
            <person name="Dadej K."/>
            <person name="De Beer Z.W."/>
            <person name="Findlay W."/>
            <person name="Havenga M."/>
            <person name="Kolarik M."/>
            <person name="Menzies J.G."/>
            <person name="Naidoo K."/>
            <person name="Pochopski O."/>
            <person name="Shoukouhi P."/>
            <person name="Santana Q.C."/>
            <person name="Seifert K.A."/>
            <person name="Soal N."/>
            <person name="Steenkamp E.T."/>
            <person name="Tatham C.T."/>
            <person name="van der Nest M.A."/>
            <person name="Wingfield M.J."/>
        </authorList>
    </citation>
    <scope>NUCLEOTIDE SEQUENCE [LARGE SCALE GENOMIC DNA]</scope>
    <source>
        <strain evidence="11">CMW44962</strain>
    </source>
</reference>
<evidence type="ECO:0000256" key="1">
    <source>
        <dbReference type="ARBA" id="ARBA00012513"/>
    </source>
</evidence>
<keyword evidence="3" id="KW-0808">Transferase</keyword>
<keyword evidence="4 9" id="KW-0547">Nucleotide-binding</keyword>
<dbReference type="EMBL" id="RIBY02001890">
    <property type="protein sequence ID" value="KAH9827303.1"/>
    <property type="molecule type" value="Genomic_DNA"/>
</dbReference>
<evidence type="ECO:0000313" key="12">
    <source>
        <dbReference type="Proteomes" id="UP001138500"/>
    </source>
</evidence>
<keyword evidence="5 11" id="KW-0418">Kinase</keyword>
<dbReference type="Pfam" id="PF00069">
    <property type="entry name" value="Pkinase"/>
    <property type="match status" value="2"/>
</dbReference>
<keyword evidence="12" id="KW-1185">Reference proteome</keyword>
<dbReference type="GO" id="GO:0050684">
    <property type="term" value="P:regulation of mRNA processing"/>
    <property type="evidence" value="ECO:0007669"/>
    <property type="project" value="TreeGrafter"/>
</dbReference>
<reference evidence="11 12" key="2">
    <citation type="journal article" date="2021" name="Curr. Genet.">
        <title>Genetic response to nitrogen starvation in the aggressive Eucalyptus foliar pathogen Teratosphaeria destructans.</title>
        <authorList>
            <person name="Havenga M."/>
            <person name="Wingfield B.D."/>
            <person name="Wingfield M.J."/>
            <person name="Dreyer L.L."/>
            <person name="Roets F."/>
            <person name="Aylward J."/>
        </authorList>
    </citation>
    <scope>NUCLEOTIDE SEQUENCE [LARGE SCALE GENOMIC DNA]</scope>
    <source>
        <strain evidence="11">CMW44962</strain>
    </source>
</reference>
<comment type="caution">
    <text evidence="11">The sequence shown here is derived from an EMBL/GenBank/DDBJ whole genome shotgun (WGS) entry which is preliminary data.</text>
</comment>
<keyword evidence="2" id="KW-0723">Serine/threonine-protein kinase</keyword>